<reference evidence="1" key="2">
    <citation type="journal article" date="2015" name="Data Brief">
        <title>Shoot transcriptome of the giant reed, Arundo donax.</title>
        <authorList>
            <person name="Barrero R.A."/>
            <person name="Guerrero F.D."/>
            <person name="Moolhuijzen P."/>
            <person name="Goolsby J.A."/>
            <person name="Tidwell J."/>
            <person name="Bellgard S.E."/>
            <person name="Bellgard M.I."/>
        </authorList>
    </citation>
    <scope>NUCLEOTIDE SEQUENCE</scope>
    <source>
        <tissue evidence="1">Shoot tissue taken approximately 20 cm above the soil surface</tissue>
    </source>
</reference>
<reference evidence="1" key="1">
    <citation type="submission" date="2014-09" db="EMBL/GenBank/DDBJ databases">
        <authorList>
            <person name="Magalhaes I.L.F."/>
            <person name="Oliveira U."/>
            <person name="Santos F.R."/>
            <person name="Vidigal T.H.D.A."/>
            <person name="Brescovit A.D."/>
            <person name="Santos A.J."/>
        </authorList>
    </citation>
    <scope>NUCLEOTIDE SEQUENCE</scope>
    <source>
        <tissue evidence="1">Shoot tissue taken approximately 20 cm above the soil surface</tissue>
    </source>
</reference>
<accession>A0A0A9DQ74</accession>
<organism evidence="1">
    <name type="scientific">Arundo donax</name>
    <name type="common">Giant reed</name>
    <name type="synonym">Donax arundinaceus</name>
    <dbReference type="NCBI Taxonomy" id="35708"/>
    <lineage>
        <taxon>Eukaryota</taxon>
        <taxon>Viridiplantae</taxon>
        <taxon>Streptophyta</taxon>
        <taxon>Embryophyta</taxon>
        <taxon>Tracheophyta</taxon>
        <taxon>Spermatophyta</taxon>
        <taxon>Magnoliopsida</taxon>
        <taxon>Liliopsida</taxon>
        <taxon>Poales</taxon>
        <taxon>Poaceae</taxon>
        <taxon>PACMAD clade</taxon>
        <taxon>Arundinoideae</taxon>
        <taxon>Arundineae</taxon>
        <taxon>Arundo</taxon>
    </lineage>
</organism>
<proteinExistence type="predicted"/>
<name>A0A0A9DQ74_ARUDO</name>
<evidence type="ECO:0000313" key="1">
    <source>
        <dbReference type="EMBL" id="JAD87805.1"/>
    </source>
</evidence>
<dbReference type="AlphaFoldDB" id="A0A0A9DQ74"/>
<protein>
    <submittedName>
        <fullName evidence="1">Uncharacterized protein</fullName>
    </submittedName>
</protein>
<dbReference type="EMBL" id="GBRH01210090">
    <property type="protein sequence ID" value="JAD87805.1"/>
    <property type="molecule type" value="Transcribed_RNA"/>
</dbReference>
<sequence>MQLVIFKPTNPVTKLPPGTTFTFLWIRAEVLCCCTQLLCFCYGKGQVSLGKLSWRLVLGKVRES</sequence>